<dbReference type="Proteomes" id="UP001295469">
    <property type="component" value="Chromosome C07"/>
</dbReference>
<proteinExistence type="predicted"/>
<reference evidence="1" key="1">
    <citation type="submission" date="2021-01" db="EMBL/GenBank/DDBJ databases">
        <authorList>
            <consortium name="Genoscope - CEA"/>
            <person name="William W."/>
        </authorList>
    </citation>
    <scope>NUCLEOTIDE SEQUENCE</scope>
</reference>
<accession>A0A816NCP1</accession>
<sequence>MCDGLIAFPTLTLIITTMTVIQRQIKCGKANNRQKQTVFSPYDSSLHPDDDEDISTQSKKLLLLSVYSDYSTDSIATTNVGAGELRSDPLIPVTLTPSR</sequence>
<organism evidence="1">
    <name type="scientific">Brassica napus</name>
    <name type="common">Rape</name>
    <dbReference type="NCBI Taxonomy" id="3708"/>
    <lineage>
        <taxon>Eukaryota</taxon>
        <taxon>Viridiplantae</taxon>
        <taxon>Streptophyta</taxon>
        <taxon>Embryophyta</taxon>
        <taxon>Tracheophyta</taxon>
        <taxon>Spermatophyta</taxon>
        <taxon>Magnoliopsida</taxon>
        <taxon>eudicotyledons</taxon>
        <taxon>Gunneridae</taxon>
        <taxon>Pentapetalae</taxon>
        <taxon>rosids</taxon>
        <taxon>malvids</taxon>
        <taxon>Brassicales</taxon>
        <taxon>Brassicaceae</taxon>
        <taxon>Brassiceae</taxon>
        <taxon>Brassica</taxon>
    </lineage>
</organism>
<evidence type="ECO:0000313" key="1">
    <source>
        <dbReference type="EMBL" id="CAF2032495.1"/>
    </source>
</evidence>
<protein>
    <submittedName>
        <fullName evidence="1">(rape) hypothetical protein</fullName>
    </submittedName>
</protein>
<dbReference type="EMBL" id="HG994371">
    <property type="protein sequence ID" value="CAF2032495.1"/>
    <property type="molecule type" value="Genomic_DNA"/>
</dbReference>
<dbReference type="AlphaFoldDB" id="A0A816NCP1"/>
<name>A0A816NCP1_BRANA</name>
<gene>
    <name evidence="1" type="ORF">DARMORV10_C07P61430.1</name>
</gene>